<feature type="region of interest" description="Disordered" evidence="4">
    <location>
        <begin position="71"/>
        <end position="91"/>
    </location>
</feature>
<dbReference type="EC" id="4.6.1.16" evidence="2"/>
<dbReference type="AlphaFoldDB" id="A0A9P7Y6Z7"/>
<dbReference type="PANTHER" id="PTHR21227:SF0">
    <property type="entry name" value="TRNA-SPLICING ENDONUCLEASE SUBUNIT SEN2"/>
    <property type="match status" value="1"/>
</dbReference>
<dbReference type="GO" id="GO:0003676">
    <property type="term" value="F:nucleic acid binding"/>
    <property type="evidence" value="ECO:0007669"/>
    <property type="project" value="InterPro"/>
</dbReference>
<dbReference type="Proteomes" id="UP000707451">
    <property type="component" value="Unassembled WGS sequence"/>
</dbReference>
<comment type="similarity">
    <text evidence="1">Belongs to the tRNA-intron endonuclease family.</text>
</comment>
<dbReference type="Gene3D" id="3.40.1350.10">
    <property type="match status" value="1"/>
</dbReference>
<evidence type="ECO:0000313" key="6">
    <source>
        <dbReference type="EMBL" id="KAG9073243.1"/>
    </source>
</evidence>
<evidence type="ECO:0000259" key="5">
    <source>
        <dbReference type="Pfam" id="PF01974"/>
    </source>
</evidence>
<dbReference type="OrthoDB" id="10249562at2759"/>
<comment type="catalytic activity">
    <reaction evidence="3">
        <text>pretRNA = a 3'-half-tRNA molecule with a 5'-OH end + a 5'-half-tRNA molecule with a 2',3'-cyclic phosphate end + an intron with a 2',3'-cyclic phosphate and a 5'-hydroxyl terminus.</text>
        <dbReference type="EC" id="4.6.1.16"/>
    </reaction>
</comment>
<feature type="region of interest" description="Disordered" evidence="4">
    <location>
        <begin position="1"/>
        <end position="56"/>
    </location>
</feature>
<feature type="domain" description="tRNA intron endonuclease catalytic" evidence="5">
    <location>
        <begin position="173"/>
        <end position="227"/>
    </location>
</feature>
<dbReference type="PANTHER" id="PTHR21227">
    <property type="entry name" value="TRNA-SPLICING ENDONUCLEASE SUBUNIT SEN2"/>
    <property type="match status" value="1"/>
</dbReference>
<dbReference type="GO" id="GO:0000379">
    <property type="term" value="P:tRNA-type intron splice site recognition and cleavage"/>
    <property type="evidence" value="ECO:0007669"/>
    <property type="project" value="TreeGrafter"/>
</dbReference>
<name>A0A9P7Y6Z7_9FUNG</name>
<evidence type="ECO:0000313" key="7">
    <source>
        <dbReference type="Proteomes" id="UP000707451"/>
    </source>
</evidence>
<dbReference type="InterPro" id="IPR011856">
    <property type="entry name" value="tRNA_endonuc-like_dom_sf"/>
</dbReference>
<keyword evidence="6" id="KW-0378">Hydrolase</keyword>
<dbReference type="InterPro" id="IPR036167">
    <property type="entry name" value="tRNA_intron_Endo_cat-like_sf"/>
</dbReference>
<gene>
    <name evidence="6" type="primary">SEN2</name>
    <name evidence="6" type="ORF">KI688_001035</name>
</gene>
<dbReference type="Pfam" id="PF01974">
    <property type="entry name" value="tRNA_int_endo"/>
    <property type="match status" value="1"/>
</dbReference>
<accession>A0A9P7Y6Z7</accession>
<dbReference type="GO" id="GO:0000214">
    <property type="term" value="C:tRNA-intron endonuclease complex"/>
    <property type="evidence" value="ECO:0007669"/>
    <property type="project" value="TreeGrafter"/>
</dbReference>
<dbReference type="CDD" id="cd22363">
    <property type="entry name" value="tRNA-intron_lyase_C"/>
    <property type="match status" value="1"/>
</dbReference>
<reference evidence="6" key="1">
    <citation type="submission" date="2021-06" db="EMBL/GenBank/DDBJ databases">
        <title>Genome Sequence of Mortierella hyaline Strain SCG-10, a Cold-Adapted, Nitrate-Reducing Fungus Isolated from Soil in Minnesota, USA.</title>
        <authorList>
            <person name="Aldossari N."/>
        </authorList>
    </citation>
    <scope>NUCLEOTIDE SEQUENCE</scope>
    <source>
        <strain evidence="6">SCG-10</strain>
    </source>
</reference>
<keyword evidence="7" id="KW-1185">Reference proteome</keyword>
<comment type="caution">
    <text evidence="6">The sequence shown here is derived from an EMBL/GenBank/DDBJ whole genome shotgun (WGS) entry which is preliminary data.</text>
</comment>
<evidence type="ECO:0000256" key="4">
    <source>
        <dbReference type="SAM" id="MobiDB-lite"/>
    </source>
</evidence>
<keyword evidence="6" id="KW-0540">Nuclease</keyword>
<dbReference type="SUPFAM" id="SSF53032">
    <property type="entry name" value="tRNA-intron endonuclease catalytic domain-like"/>
    <property type="match status" value="1"/>
</dbReference>
<dbReference type="GO" id="GO:0000213">
    <property type="term" value="F:tRNA-intron lyase activity"/>
    <property type="evidence" value="ECO:0007669"/>
    <property type="project" value="UniProtKB-EC"/>
</dbReference>
<organism evidence="6 7">
    <name type="scientific">Linnemannia hyalina</name>
    <dbReference type="NCBI Taxonomy" id="64524"/>
    <lineage>
        <taxon>Eukaryota</taxon>
        <taxon>Fungi</taxon>
        <taxon>Fungi incertae sedis</taxon>
        <taxon>Mucoromycota</taxon>
        <taxon>Mortierellomycotina</taxon>
        <taxon>Mortierellomycetes</taxon>
        <taxon>Mortierellales</taxon>
        <taxon>Mortierellaceae</taxon>
        <taxon>Linnemannia</taxon>
    </lineage>
</organism>
<keyword evidence="6" id="KW-0255">Endonuclease</keyword>
<evidence type="ECO:0000256" key="3">
    <source>
        <dbReference type="ARBA" id="ARBA00034031"/>
    </source>
</evidence>
<dbReference type="InterPro" id="IPR006676">
    <property type="entry name" value="tRNA_splic"/>
</dbReference>
<dbReference type="GO" id="GO:0005737">
    <property type="term" value="C:cytoplasm"/>
    <property type="evidence" value="ECO:0007669"/>
    <property type="project" value="TreeGrafter"/>
</dbReference>
<protein>
    <recommendedName>
        <fullName evidence="2">tRNA-intron lyase</fullName>
        <ecNumber evidence="2">4.6.1.16</ecNumber>
    </recommendedName>
</protein>
<feature type="compositionally biased region" description="Polar residues" evidence="4">
    <location>
        <begin position="8"/>
        <end position="23"/>
    </location>
</feature>
<evidence type="ECO:0000256" key="2">
    <source>
        <dbReference type="ARBA" id="ARBA00012573"/>
    </source>
</evidence>
<evidence type="ECO:0000256" key="1">
    <source>
        <dbReference type="ARBA" id="ARBA00008078"/>
    </source>
</evidence>
<proteinExistence type="inferred from homology"/>
<sequence>MGKLVQAAQGNASGLTTSTTPVISSNTSSTNASVSTTPTSTVSSATQSQDPQSNKTVQQSIMLLISPVGDEPEGVHQETVGSSSSGSGENEEHLQLSLEEAFFLVFAVECIAVSEQKTTSTCDQLLLGGGSVGLSPFSIQECWLRFAQASVFAGKSSMALPMPMLEISPDNPFIVRYAAYHHYRSLGWVVKDGLKYGTDFLLYKKGVMFGHSQFGIRVIACKSADEVTSNTTQQHWSTGMSPLDLPRLPLSSTTPGLFAPHAVHSWQWLLALNRVISQVQKVKN</sequence>
<dbReference type="EMBL" id="JAHRHY010000001">
    <property type="protein sequence ID" value="KAG9073243.1"/>
    <property type="molecule type" value="Genomic_DNA"/>
</dbReference>
<feature type="compositionally biased region" description="Low complexity" evidence="4">
    <location>
        <begin position="24"/>
        <end position="49"/>
    </location>
</feature>
<dbReference type="InterPro" id="IPR006677">
    <property type="entry name" value="tRNA_intron_Endonuc_cat-like"/>
</dbReference>